<feature type="region of interest" description="Disordered" evidence="1">
    <location>
        <begin position="162"/>
        <end position="187"/>
    </location>
</feature>
<organism evidence="2 3">
    <name type="scientific">Fluviibacter phosphoraccumulans</name>
    <dbReference type="NCBI Taxonomy" id="1751046"/>
    <lineage>
        <taxon>Bacteria</taxon>
        <taxon>Pseudomonadati</taxon>
        <taxon>Pseudomonadota</taxon>
        <taxon>Betaproteobacteria</taxon>
        <taxon>Rhodocyclales</taxon>
        <taxon>Fluviibacteraceae</taxon>
        <taxon>Fluviibacter</taxon>
    </lineage>
</organism>
<evidence type="ECO:0000313" key="2">
    <source>
        <dbReference type="EMBL" id="BBU67836.1"/>
    </source>
</evidence>
<feature type="compositionally biased region" description="Polar residues" evidence="1">
    <location>
        <begin position="230"/>
        <end position="243"/>
    </location>
</feature>
<dbReference type="OrthoDB" id="9796567at2"/>
<dbReference type="Proteomes" id="UP000463961">
    <property type="component" value="Chromosome"/>
</dbReference>
<proteinExistence type="predicted"/>
<reference evidence="3" key="1">
    <citation type="submission" date="2020-01" db="EMBL/GenBank/DDBJ databases">
        <title>Phosphoaccumulans saitamaens gen. nov., sp. nov., a polyphosphate accumulating bacterium isolated from surface river water.</title>
        <authorList>
            <person name="Watanabe K."/>
            <person name="Suda W."/>
        </authorList>
    </citation>
    <scope>NUCLEOTIDE SEQUENCE [LARGE SCALE GENOMIC DNA]</scope>
    <source>
        <strain evidence="3">ICHIAU1</strain>
    </source>
</reference>
<protein>
    <submittedName>
        <fullName evidence="2">Uncharacterized protein</fullName>
    </submittedName>
</protein>
<dbReference type="RefSeq" id="WP_162049192.1">
    <property type="nucleotide sequence ID" value="NZ_AP019011.1"/>
</dbReference>
<dbReference type="Pfam" id="PF11304">
    <property type="entry name" value="DUF3106"/>
    <property type="match status" value="1"/>
</dbReference>
<sequence length="243" mass="26686">MAFHRNANRNGLILIAVLVAAITVAVAYPRARPNQDTPSGVRVAVPPQPNWKELKPAQQAILAPLEEDWNNMERFRRKKWLEIAAKYPNLSEAEQERVHERMQVWANLTPAQRQAARERFRELAKQTNPEERAELAQKWADYQNLPENVRARLEEEARELELSNKRAARTPAVDGKPVATTTKEGALPAGTAAGSLATAPGAVKLVPPKAAAPVSPLTFAPTKPVEDSASPATNTESSGNDSR</sequence>
<keyword evidence="3" id="KW-1185">Reference proteome</keyword>
<dbReference type="EMBL" id="AP022345">
    <property type="protein sequence ID" value="BBU67836.1"/>
    <property type="molecule type" value="Genomic_DNA"/>
</dbReference>
<evidence type="ECO:0000256" key="1">
    <source>
        <dbReference type="SAM" id="MobiDB-lite"/>
    </source>
</evidence>
<evidence type="ECO:0000313" key="3">
    <source>
        <dbReference type="Proteomes" id="UP000463961"/>
    </source>
</evidence>
<dbReference type="AlphaFoldDB" id="A0A679IEC2"/>
<feature type="region of interest" description="Disordered" evidence="1">
    <location>
        <begin position="213"/>
        <end position="243"/>
    </location>
</feature>
<accession>A0A679IEC2</accession>
<dbReference type="InterPro" id="IPR021455">
    <property type="entry name" value="DUF3106"/>
</dbReference>
<gene>
    <name evidence="2" type="ORF">ICHIAU1_01190</name>
</gene>
<name>A0A679IEC2_9RHOO</name>